<evidence type="ECO:0000259" key="6">
    <source>
        <dbReference type="Pfam" id="PF04932"/>
    </source>
</evidence>
<feature type="transmembrane region" description="Helical" evidence="5">
    <location>
        <begin position="317"/>
        <end position="339"/>
    </location>
</feature>
<evidence type="ECO:0000256" key="4">
    <source>
        <dbReference type="ARBA" id="ARBA00023136"/>
    </source>
</evidence>
<feature type="transmembrane region" description="Helical" evidence="5">
    <location>
        <begin position="83"/>
        <end position="100"/>
    </location>
</feature>
<dbReference type="GO" id="GO:0016020">
    <property type="term" value="C:membrane"/>
    <property type="evidence" value="ECO:0007669"/>
    <property type="project" value="UniProtKB-SubCell"/>
</dbReference>
<feature type="transmembrane region" description="Helical" evidence="5">
    <location>
        <begin position="59"/>
        <end position="77"/>
    </location>
</feature>
<feature type="transmembrane region" description="Helical" evidence="5">
    <location>
        <begin position="35"/>
        <end position="52"/>
    </location>
</feature>
<evidence type="ECO:0000313" key="8">
    <source>
        <dbReference type="Proteomes" id="UP000712157"/>
    </source>
</evidence>
<feature type="transmembrane region" description="Helical" evidence="5">
    <location>
        <begin position="234"/>
        <end position="255"/>
    </location>
</feature>
<evidence type="ECO:0000256" key="5">
    <source>
        <dbReference type="SAM" id="Phobius"/>
    </source>
</evidence>
<feature type="transmembrane region" description="Helical" evidence="5">
    <location>
        <begin position="7"/>
        <end position="23"/>
    </location>
</feature>
<evidence type="ECO:0000256" key="1">
    <source>
        <dbReference type="ARBA" id="ARBA00004141"/>
    </source>
</evidence>
<keyword evidence="2 5" id="KW-0812">Transmembrane</keyword>
<dbReference type="GO" id="GO:0016874">
    <property type="term" value="F:ligase activity"/>
    <property type="evidence" value="ECO:0007669"/>
    <property type="project" value="UniProtKB-KW"/>
</dbReference>
<name>A0A949K2W1_9FIRM</name>
<dbReference type="Proteomes" id="UP000712157">
    <property type="component" value="Unassembled WGS sequence"/>
</dbReference>
<keyword evidence="4 5" id="KW-0472">Membrane</keyword>
<gene>
    <name evidence="7" type="ORF">KTH89_03365</name>
</gene>
<dbReference type="AlphaFoldDB" id="A0A949K2W1"/>
<evidence type="ECO:0000313" key="7">
    <source>
        <dbReference type="EMBL" id="MBU9735561.1"/>
    </source>
</evidence>
<comment type="caution">
    <text evidence="7">The sequence shown here is derived from an EMBL/GenBank/DDBJ whole genome shotgun (WGS) entry which is preliminary data.</text>
</comment>
<evidence type="ECO:0000256" key="3">
    <source>
        <dbReference type="ARBA" id="ARBA00022989"/>
    </source>
</evidence>
<keyword evidence="7" id="KW-0436">Ligase</keyword>
<proteinExistence type="predicted"/>
<dbReference type="InterPro" id="IPR051533">
    <property type="entry name" value="WaaL-like"/>
</dbReference>
<sequence>MIISKKKIKYLFLFFPVINIYLYNEPLIQGTRVLYLTLVFTYLLLSIGVPLIKGKKKLTLTSWIVLLFIIVQSISTYRNGGSLISYWGSCLVVVVSIFIIEQCPKEEFYYMLDAICTLCFIYLSINVITIIVNSQGFHTITNGFGWSDHIYFLGQTYSYYLLILLAYFLAYLMAKIYRKRLYLRLANVLLVLYIFCGMFMFGDRDMTSVVVLLSLLIFYYLDRFSLLHKLKMNPYIVMAISIVTYFSVIVTNFLLNSSFVAFFIEKILHKTITFSGRTYIWNITIRNILKAPIWGYGVGRIVTKYTNGVLVSEHNQILHILIEGGIISLCVFLFLLVTYCHNLIKINDQKLNNISTVLFTLFLVTFLFYSYGMASCWSFYFFLVLCAHLKNFKSSQD</sequence>
<feature type="transmembrane region" description="Helical" evidence="5">
    <location>
        <begin position="157"/>
        <end position="174"/>
    </location>
</feature>
<organism evidence="7 8">
    <name type="scientific">Diplocloster agilis</name>
    <dbReference type="NCBI Taxonomy" id="2850323"/>
    <lineage>
        <taxon>Bacteria</taxon>
        <taxon>Bacillati</taxon>
        <taxon>Bacillota</taxon>
        <taxon>Clostridia</taxon>
        <taxon>Lachnospirales</taxon>
        <taxon>Lachnospiraceae</taxon>
        <taxon>Diplocloster</taxon>
    </lineage>
</organism>
<protein>
    <submittedName>
        <fullName evidence="7">O-antigen ligase family protein</fullName>
    </submittedName>
</protein>
<reference evidence="7" key="1">
    <citation type="submission" date="2021-06" db="EMBL/GenBank/DDBJ databases">
        <title>Description of novel taxa of the family Lachnospiraceae.</title>
        <authorList>
            <person name="Chaplin A.V."/>
            <person name="Sokolova S.R."/>
            <person name="Pikina A.P."/>
            <person name="Korzhanova M."/>
            <person name="Belova V."/>
            <person name="Korostin D."/>
            <person name="Efimov B.A."/>
        </authorList>
    </citation>
    <scope>NUCLEOTIDE SEQUENCE</scope>
    <source>
        <strain evidence="7">ASD5720</strain>
    </source>
</reference>
<comment type="subcellular location">
    <subcellularLocation>
        <location evidence="1">Membrane</location>
        <topology evidence="1">Multi-pass membrane protein</topology>
    </subcellularLocation>
</comment>
<keyword evidence="8" id="KW-1185">Reference proteome</keyword>
<dbReference type="Pfam" id="PF04932">
    <property type="entry name" value="Wzy_C"/>
    <property type="match status" value="1"/>
</dbReference>
<dbReference type="PANTHER" id="PTHR37422:SF13">
    <property type="entry name" value="LIPOPOLYSACCHARIDE BIOSYNTHESIS PROTEIN PA4999-RELATED"/>
    <property type="match status" value="1"/>
</dbReference>
<dbReference type="PANTHER" id="PTHR37422">
    <property type="entry name" value="TEICHURONIC ACID BIOSYNTHESIS PROTEIN TUAE"/>
    <property type="match status" value="1"/>
</dbReference>
<dbReference type="EMBL" id="JAHQCW010000003">
    <property type="protein sequence ID" value="MBU9735561.1"/>
    <property type="molecule type" value="Genomic_DNA"/>
</dbReference>
<evidence type="ECO:0000256" key="2">
    <source>
        <dbReference type="ARBA" id="ARBA00022692"/>
    </source>
</evidence>
<dbReference type="RefSeq" id="WP_408639954.1">
    <property type="nucleotide sequence ID" value="NZ_JAHQCW010000003.1"/>
</dbReference>
<feature type="transmembrane region" description="Helical" evidence="5">
    <location>
        <begin position="181"/>
        <end position="200"/>
    </location>
</feature>
<accession>A0A949K2W1</accession>
<dbReference type="InterPro" id="IPR007016">
    <property type="entry name" value="O-antigen_ligase-rel_domated"/>
</dbReference>
<feature type="transmembrane region" description="Helical" evidence="5">
    <location>
        <begin position="112"/>
        <end position="137"/>
    </location>
</feature>
<feature type="transmembrane region" description="Helical" evidence="5">
    <location>
        <begin position="206"/>
        <end position="222"/>
    </location>
</feature>
<keyword evidence="3 5" id="KW-1133">Transmembrane helix</keyword>
<feature type="domain" description="O-antigen ligase-related" evidence="6">
    <location>
        <begin position="190"/>
        <end position="333"/>
    </location>
</feature>
<feature type="transmembrane region" description="Helical" evidence="5">
    <location>
        <begin position="351"/>
        <end position="371"/>
    </location>
</feature>